<proteinExistence type="predicted"/>
<reference evidence="3" key="1">
    <citation type="submission" date="2023-10" db="EMBL/GenBank/DDBJ databases">
        <authorList>
            <person name="Hackl T."/>
        </authorList>
    </citation>
    <scope>NUCLEOTIDE SEQUENCE</scope>
</reference>
<dbReference type="AlphaFoldDB" id="A0AAI8VA77"/>
<evidence type="ECO:0000313" key="4">
    <source>
        <dbReference type="Proteomes" id="UP001295740"/>
    </source>
</evidence>
<dbReference type="PANTHER" id="PTHR21974:SF2">
    <property type="entry name" value="RE15880P"/>
    <property type="match status" value="1"/>
</dbReference>
<keyword evidence="4" id="KW-1185">Reference proteome</keyword>
<feature type="compositionally biased region" description="Basic and acidic residues" evidence="2">
    <location>
        <begin position="166"/>
        <end position="176"/>
    </location>
</feature>
<feature type="region of interest" description="Disordered" evidence="2">
    <location>
        <begin position="151"/>
        <end position="176"/>
    </location>
</feature>
<comment type="caution">
    <text evidence="3">The sequence shown here is derived from an EMBL/GenBank/DDBJ whole genome shotgun (WGS) entry which is preliminary data.</text>
</comment>
<evidence type="ECO:0000256" key="2">
    <source>
        <dbReference type="SAM" id="MobiDB-lite"/>
    </source>
</evidence>
<keyword evidence="1" id="KW-0175">Coiled coil</keyword>
<feature type="region of interest" description="Disordered" evidence="2">
    <location>
        <begin position="345"/>
        <end position="370"/>
    </location>
</feature>
<evidence type="ECO:0000313" key="3">
    <source>
        <dbReference type="EMBL" id="CAJ2501264.1"/>
    </source>
</evidence>
<dbReference type="PANTHER" id="PTHR21974">
    <property type="entry name" value="RE15880P"/>
    <property type="match status" value="1"/>
</dbReference>
<evidence type="ECO:0000256" key="1">
    <source>
        <dbReference type="SAM" id="Coils"/>
    </source>
</evidence>
<sequence>MASLANKVQEAAARNSELLRILLETDHAAPDLENQNAYIADLDKQLSSLEKRIATLGHERFKEHNDHEKYRDSVLKRFAYRVSGKTEKFAAKAEKEERDYFDALQKEHQAKAERDSLTQMRSEAQTARNDLEARLGRHTQAQQELDSLYDSLFQGPTPEFPEEDSSERNAADASRAYHDSRLRTEAETQVVSSLAQAQQRLNAAATATEEALDYSRMDMSGGGSLTDMMERNALSQAETQVSQMMSLVSQAQRMSPHVQALPPVRIAQDSLMSDVFFDNIFTDMDFHDKIKGSKDELQRCGGALRAQLANAQARHHACEQETSAKSQALKDARLELQRARERIFERISGGEVGTVPQGQTSADDPPPPYQ</sequence>
<protein>
    <submittedName>
        <fullName evidence="3">Uu.00g041170.m01.CDS01</fullName>
    </submittedName>
</protein>
<accession>A0AAI8VA77</accession>
<dbReference type="Proteomes" id="UP001295740">
    <property type="component" value="Unassembled WGS sequence"/>
</dbReference>
<organism evidence="3 4">
    <name type="scientific">Anthostomella pinea</name>
    <dbReference type="NCBI Taxonomy" id="933095"/>
    <lineage>
        <taxon>Eukaryota</taxon>
        <taxon>Fungi</taxon>
        <taxon>Dikarya</taxon>
        <taxon>Ascomycota</taxon>
        <taxon>Pezizomycotina</taxon>
        <taxon>Sordariomycetes</taxon>
        <taxon>Xylariomycetidae</taxon>
        <taxon>Xylariales</taxon>
        <taxon>Xylariaceae</taxon>
        <taxon>Anthostomella</taxon>
    </lineage>
</organism>
<gene>
    <name evidence="3" type="ORF">KHLLAP_LOCUS1732</name>
</gene>
<feature type="coiled-coil region" evidence="1">
    <location>
        <begin position="32"/>
        <end position="59"/>
    </location>
</feature>
<name>A0AAI8VA77_9PEZI</name>
<dbReference type="EMBL" id="CAUWAG010000003">
    <property type="protein sequence ID" value="CAJ2501264.1"/>
    <property type="molecule type" value="Genomic_DNA"/>
</dbReference>